<dbReference type="InterPro" id="IPR029063">
    <property type="entry name" value="SAM-dependent_MTases_sf"/>
</dbReference>
<reference evidence="13" key="1">
    <citation type="journal article" date="2023" name="Mol. Phylogenet. Evol.">
        <title>Genome-scale phylogeny and comparative genomics of the fungal order Sordariales.</title>
        <authorList>
            <person name="Hensen N."/>
            <person name="Bonometti L."/>
            <person name="Westerberg I."/>
            <person name="Brannstrom I.O."/>
            <person name="Guillou S."/>
            <person name="Cros-Aarteil S."/>
            <person name="Calhoun S."/>
            <person name="Haridas S."/>
            <person name="Kuo A."/>
            <person name="Mondo S."/>
            <person name="Pangilinan J."/>
            <person name="Riley R."/>
            <person name="LaButti K."/>
            <person name="Andreopoulos B."/>
            <person name="Lipzen A."/>
            <person name="Chen C."/>
            <person name="Yan M."/>
            <person name="Daum C."/>
            <person name="Ng V."/>
            <person name="Clum A."/>
            <person name="Steindorff A."/>
            <person name="Ohm R.A."/>
            <person name="Martin F."/>
            <person name="Silar P."/>
            <person name="Natvig D.O."/>
            <person name="Lalanne C."/>
            <person name="Gautier V."/>
            <person name="Ament-Velasquez S.L."/>
            <person name="Kruys A."/>
            <person name="Hutchinson M.I."/>
            <person name="Powell A.J."/>
            <person name="Barry K."/>
            <person name="Miller A.N."/>
            <person name="Grigoriev I.V."/>
            <person name="Debuchy R."/>
            <person name="Gladieux P."/>
            <person name="Hiltunen Thoren M."/>
            <person name="Johannesson H."/>
        </authorList>
    </citation>
    <scope>NUCLEOTIDE SEQUENCE</scope>
    <source>
        <strain evidence="13">PSN309</strain>
    </source>
</reference>
<dbReference type="Gene3D" id="3.40.50.150">
    <property type="entry name" value="Vaccinia Virus protein VP39"/>
    <property type="match status" value="1"/>
</dbReference>
<dbReference type="PANTHER" id="PTHR44068:SF1">
    <property type="entry name" value="HYPOTHETICAL LOC100005854"/>
    <property type="match status" value="1"/>
</dbReference>
<keyword evidence="7 11" id="KW-0753">Steroid metabolism</keyword>
<keyword evidence="4 11" id="KW-0752">Steroid biosynthesis</keyword>
<evidence type="ECO:0000256" key="4">
    <source>
        <dbReference type="ARBA" id="ARBA00022955"/>
    </source>
</evidence>
<dbReference type="Pfam" id="PF08241">
    <property type="entry name" value="Methyltransf_11"/>
    <property type="match status" value="1"/>
</dbReference>
<evidence type="ECO:0000256" key="2">
    <source>
        <dbReference type="ARBA" id="ARBA00022679"/>
    </source>
</evidence>
<comment type="caution">
    <text evidence="13">The sequence shown here is derived from an EMBL/GenBank/DDBJ whole genome shotgun (WGS) entry which is preliminary data.</text>
</comment>
<reference evidence="13" key="2">
    <citation type="submission" date="2023-05" db="EMBL/GenBank/DDBJ databases">
        <authorList>
            <consortium name="Lawrence Berkeley National Laboratory"/>
            <person name="Steindorff A."/>
            <person name="Hensen N."/>
            <person name="Bonometti L."/>
            <person name="Westerberg I."/>
            <person name="Brannstrom I.O."/>
            <person name="Guillou S."/>
            <person name="Cros-Aarteil S."/>
            <person name="Calhoun S."/>
            <person name="Haridas S."/>
            <person name="Kuo A."/>
            <person name="Mondo S."/>
            <person name="Pangilinan J."/>
            <person name="Riley R."/>
            <person name="Labutti K."/>
            <person name="Andreopoulos B."/>
            <person name="Lipzen A."/>
            <person name="Chen C."/>
            <person name="Yanf M."/>
            <person name="Daum C."/>
            <person name="Ng V."/>
            <person name="Clum A."/>
            <person name="Ohm R."/>
            <person name="Martin F."/>
            <person name="Silar P."/>
            <person name="Natvig D."/>
            <person name="Lalanne C."/>
            <person name="Gautier V."/>
            <person name="Ament-Velasquez S.L."/>
            <person name="Kruys A."/>
            <person name="Hutchinson M.I."/>
            <person name="Powell A.J."/>
            <person name="Barry K."/>
            <person name="Miller A.N."/>
            <person name="Grigoriev I.V."/>
            <person name="Debuchy R."/>
            <person name="Gladieux P."/>
            <person name="Thoren M.H."/>
            <person name="Johannesson H."/>
        </authorList>
    </citation>
    <scope>NUCLEOTIDE SEQUENCE</scope>
    <source>
        <strain evidence="13">PSN309</strain>
    </source>
</reference>
<feature type="domain" description="SAM-dependent methyltransferase Erg6/SMT-type" evidence="12">
    <location>
        <begin position="58"/>
        <end position="356"/>
    </location>
</feature>
<dbReference type="GO" id="GO:0016126">
    <property type="term" value="P:sterol biosynthetic process"/>
    <property type="evidence" value="ECO:0007669"/>
    <property type="project" value="UniProtKB-KW"/>
</dbReference>
<accession>A0AAN7ADP1</accession>
<evidence type="ECO:0000259" key="12">
    <source>
        <dbReference type="PROSITE" id="PS51685"/>
    </source>
</evidence>
<evidence type="ECO:0000256" key="9">
    <source>
        <dbReference type="ARBA" id="ARBA00038188"/>
    </source>
</evidence>
<dbReference type="InterPro" id="IPR030384">
    <property type="entry name" value="MeTrfase_SMT"/>
</dbReference>
<comment type="similarity">
    <text evidence="9 10 11">Belongs to the class I-like SAM-binding methyltransferase superfamily. Erg6/SMT family.</text>
</comment>
<evidence type="ECO:0000256" key="5">
    <source>
        <dbReference type="ARBA" id="ARBA00023011"/>
    </source>
</evidence>
<keyword evidence="6 11" id="KW-1207">Sterol metabolism</keyword>
<comment type="function">
    <text evidence="11">Catalyzes the transfer of methyl groups from S-adenosyl-methionine to the C-24 of sterols.</text>
</comment>
<dbReference type="PANTHER" id="PTHR44068">
    <property type="entry name" value="ZGC:194242"/>
    <property type="match status" value="1"/>
</dbReference>
<keyword evidence="5 11" id="KW-0756">Sterol biosynthesis</keyword>
<protein>
    <recommendedName>
        <fullName evidence="11">Sterol 24-C-methyltransferase</fullName>
        <ecNumber evidence="11">2.1.1.-</ecNumber>
    </recommendedName>
    <alternativeName>
        <fullName evidence="11">Delta(24)-sterol C-methyltransferase</fullName>
    </alternativeName>
</protein>
<dbReference type="EC" id="2.1.1.-" evidence="11"/>
<evidence type="ECO:0000256" key="8">
    <source>
        <dbReference type="ARBA" id="ARBA00029435"/>
    </source>
</evidence>
<evidence type="ECO:0000313" key="14">
    <source>
        <dbReference type="Proteomes" id="UP001302126"/>
    </source>
</evidence>
<evidence type="ECO:0000256" key="11">
    <source>
        <dbReference type="RuleBase" id="RU362025"/>
    </source>
</evidence>
<keyword evidence="2 10" id="KW-0808">Transferase</keyword>
<dbReference type="Proteomes" id="UP001302126">
    <property type="component" value="Unassembled WGS sequence"/>
</dbReference>
<gene>
    <name evidence="13" type="ORF">QBC35DRAFT_543854</name>
</gene>
<dbReference type="GO" id="GO:0032259">
    <property type="term" value="P:methylation"/>
    <property type="evidence" value="ECO:0007669"/>
    <property type="project" value="UniProtKB-KW"/>
</dbReference>
<comment type="pathway">
    <text evidence="8">Steroid metabolism; ergosterol biosynthesis.</text>
</comment>
<evidence type="ECO:0000256" key="7">
    <source>
        <dbReference type="ARBA" id="ARBA00023221"/>
    </source>
</evidence>
<dbReference type="AlphaFoldDB" id="A0AAN7ADP1"/>
<dbReference type="SUPFAM" id="SSF53335">
    <property type="entry name" value="S-adenosyl-L-methionine-dependent methyltransferases"/>
    <property type="match status" value="1"/>
</dbReference>
<dbReference type="GO" id="GO:0005783">
    <property type="term" value="C:endoplasmic reticulum"/>
    <property type="evidence" value="ECO:0007669"/>
    <property type="project" value="TreeGrafter"/>
</dbReference>
<keyword evidence="11" id="KW-0444">Lipid biosynthesis</keyword>
<dbReference type="InterPro" id="IPR013216">
    <property type="entry name" value="Methyltransf_11"/>
</dbReference>
<keyword evidence="11" id="KW-0443">Lipid metabolism</keyword>
<dbReference type="GO" id="GO:0003838">
    <property type="term" value="F:sterol 24-C-methyltransferase activity"/>
    <property type="evidence" value="ECO:0007669"/>
    <property type="project" value="TreeGrafter"/>
</dbReference>
<proteinExistence type="inferred from homology"/>
<sequence>MASHLPDKYAEDRLHRYVAHFTRNPSNLSKLDHAAIGYAAEEERKQRQKNYFAVASDYYDLVSPLYEQGWGQRFHYTPIFPNFSIADSMTAYEYLFAEIASLKPDMKVLDLGCGLGGPARTITKKVGCTITGITNSAWHVERGTHLTKEAGLSDKVKLVRGDFLHLPFEDESFDAAYSVESLCYSPDPEAVYREVKRVLKPGAPFTFHDFAMTERFDEKIEEQRKIRNWVEFGNGITAMPWVPEMRGAVKSAGFELLHEEDMAFRSSPAPWYYGPAGDVWWAWKVPGWEDFFRVIKMNSVFLVLARLLHMVFILVGAAPPEVLELMDIMWYCCRSVAIGGKMGIFTPMYVFSCRKPLRGSANGTGKGGATATGVALRRQG</sequence>
<evidence type="ECO:0000256" key="10">
    <source>
        <dbReference type="PROSITE-ProRule" id="PRU01022"/>
    </source>
</evidence>
<dbReference type="Pfam" id="PF08498">
    <property type="entry name" value="Sterol_MT_C"/>
    <property type="match status" value="1"/>
</dbReference>
<dbReference type="InterPro" id="IPR050447">
    <property type="entry name" value="Erg6_SMT_methyltransf"/>
</dbReference>
<keyword evidence="14" id="KW-1185">Reference proteome</keyword>
<evidence type="ECO:0000256" key="3">
    <source>
        <dbReference type="ARBA" id="ARBA00022691"/>
    </source>
</evidence>
<name>A0AAN7ADP1_9PEZI</name>
<evidence type="ECO:0000256" key="1">
    <source>
        <dbReference type="ARBA" id="ARBA00022603"/>
    </source>
</evidence>
<dbReference type="CDD" id="cd02440">
    <property type="entry name" value="AdoMet_MTases"/>
    <property type="match status" value="1"/>
</dbReference>
<keyword evidence="1 10" id="KW-0489">Methyltransferase</keyword>
<dbReference type="EMBL" id="MU864553">
    <property type="protein sequence ID" value="KAK4183383.1"/>
    <property type="molecule type" value="Genomic_DNA"/>
</dbReference>
<keyword evidence="3 10" id="KW-0949">S-adenosyl-L-methionine</keyword>
<evidence type="ECO:0000256" key="6">
    <source>
        <dbReference type="ARBA" id="ARBA00023166"/>
    </source>
</evidence>
<organism evidence="13 14">
    <name type="scientific">Podospora australis</name>
    <dbReference type="NCBI Taxonomy" id="1536484"/>
    <lineage>
        <taxon>Eukaryota</taxon>
        <taxon>Fungi</taxon>
        <taxon>Dikarya</taxon>
        <taxon>Ascomycota</taxon>
        <taxon>Pezizomycotina</taxon>
        <taxon>Sordariomycetes</taxon>
        <taxon>Sordariomycetidae</taxon>
        <taxon>Sordariales</taxon>
        <taxon>Podosporaceae</taxon>
        <taxon>Podospora</taxon>
    </lineage>
</organism>
<dbReference type="PROSITE" id="PS51685">
    <property type="entry name" value="SAM_MT_ERG6_SMT"/>
    <property type="match status" value="1"/>
</dbReference>
<dbReference type="InterPro" id="IPR013705">
    <property type="entry name" value="Sterol_MeTrfase_C"/>
</dbReference>
<evidence type="ECO:0000313" key="13">
    <source>
        <dbReference type="EMBL" id="KAK4183383.1"/>
    </source>
</evidence>